<reference evidence="2" key="1">
    <citation type="submission" date="2020-05" db="EMBL/GenBank/DDBJ databases">
        <authorList>
            <person name="Chiriac C."/>
            <person name="Salcher M."/>
            <person name="Ghai R."/>
            <person name="Kavagutti S V."/>
        </authorList>
    </citation>
    <scope>NUCLEOTIDE SEQUENCE</scope>
</reference>
<organism evidence="2">
    <name type="scientific">uncultured Caudovirales phage</name>
    <dbReference type="NCBI Taxonomy" id="2100421"/>
    <lineage>
        <taxon>Viruses</taxon>
        <taxon>Duplodnaviria</taxon>
        <taxon>Heunggongvirae</taxon>
        <taxon>Uroviricota</taxon>
        <taxon>Caudoviricetes</taxon>
        <taxon>Peduoviridae</taxon>
        <taxon>Maltschvirus</taxon>
        <taxon>Maltschvirus maltsch</taxon>
    </lineage>
</organism>
<protein>
    <submittedName>
        <fullName evidence="2">Uncharacterized protein</fullName>
    </submittedName>
</protein>
<evidence type="ECO:0000313" key="2">
    <source>
        <dbReference type="EMBL" id="CAB4210639.1"/>
    </source>
</evidence>
<dbReference type="EMBL" id="LR797364">
    <property type="protein sequence ID" value="CAB4210639.1"/>
    <property type="molecule type" value="Genomic_DNA"/>
</dbReference>
<accession>A0A6J5SAK3</accession>
<sequence>MARKHHIPAEHFMEQFHNHHHYEEYGPNDRRPEWWQLPEPRARGGRIDFRNGGRAGYAPSGIVGRALDIARKINGR</sequence>
<evidence type="ECO:0000313" key="1">
    <source>
        <dbReference type="EMBL" id="CAB4168847.1"/>
    </source>
</evidence>
<dbReference type="EMBL" id="LR796841">
    <property type="protein sequence ID" value="CAB4168847.1"/>
    <property type="molecule type" value="Genomic_DNA"/>
</dbReference>
<gene>
    <name evidence="2" type="ORF">UFOVP1413_35</name>
    <name evidence="1" type="ORF">UFOVP893_3</name>
</gene>
<name>A0A6J5SAK3_9CAUD</name>
<proteinExistence type="predicted"/>